<feature type="transmembrane region" description="Helical" evidence="1">
    <location>
        <begin position="12"/>
        <end position="29"/>
    </location>
</feature>
<dbReference type="AlphaFoldDB" id="A0A2M6WMM4"/>
<evidence type="ECO:0000313" key="3">
    <source>
        <dbReference type="Proteomes" id="UP000229335"/>
    </source>
</evidence>
<name>A0A2M6WMM4_9BACT</name>
<keyword evidence="1" id="KW-0472">Membrane</keyword>
<accession>A0A2M6WMM4</accession>
<proteinExistence type="predicted"/>
<dbReference type="Proteomes" id="UP000229335">
    <property type="component" value="Unassembled WGS sequence"/>
</dbReference>
<organism evidence="2 3">
    <name type="scientific">Candidatus Falkowbacteria bacterium CG10_big_fil_rev_8_21_14_0_10_43_11</name>
    <dbReference type="NCBI Taxonomy" id="1974568"/>
    <lineage>
        <taxon>Bacteria</taxon>
        <taxon>Candidatus Falkowiibacteriota</taxon>
    </lineage>
</organism>
<comment type="caution">
    <text evidence="2">The sequence shown here is derived from an EMBL/GenBank/DDBJ whole genome shotgun (WGS) entry which is preliminary data.</text>
</comment>
<keyword evidence="1" id="KW-0812">Transmembrane</keyword>
<evidence type="ECO:0000256" key="1">
    <source>
        <dbReference type="SAM" id="Phobius"/>
    </source>
</evidence>
<protein>
    <submittedName>
        <fullName evidence="2">Uncharacterized protein</fullName>
    </submittedName>
</protein>
<dbReference type="EMBL" id="PFAS01000014">
    <property type="protein sequence ID" value="PIT94035.1"/>
    <property type="molecule type" value="Genomic_DNA"/>
</dbReference>
<feature type="transmembrane region" description="Helical" evidence="1">
    <location>
        <begin position="81"/>
        <end position="102"/>
    </location>
</feature>
<feature type="transmembrane region" description="Helical" evidence="1">
    <location>
        <begin position="41"/>
        <end position="69"/>
    </location>
</feature>
<reference evidence="3" key="1">
    <citation type="submission" date="2017-09" db="EMBL/GenBank/DDBJ databases">
        <title>Depth-based differentiation of microbial function through sediment-hosted aquifers and enrichment of novel symbionts in the deep terrestrial subsurface.</title>
        <authorList>
            <person name="Probst A.J."/>
            <person name="Ladd B."/>
            <person name="Jarett J.K."/>
            <person name="Geller-Mcgrath D.E."/>
            <person name="Sieber C.M.K."/>
            <person name="Emerson J.B."/>
            <person name="Anantharaman K."/>
            <person name="Thomas B.C."/>
            <person name="Malmstrom R."/>
            <person name="Stieglmeier M."/>
            <person name="Klingl A."/>
            <person name="Woyke T."/>
            <person name="Ryan C.M."/>
            <person name="Banfield J.F."/>
        </authorList>
    </citation>
    <scope>NUCLEOTIDE SEQUENCE [LARGE SCALE GENOMIC DNA]</scope>
</reference>
<gene>
    <name evidence="2" type="ORF">COU00_01060</name>
</gene>
<sequence>MTKPRLILQSFFNSLGVFVYVSGIAALITNGEKLFGKINSIWGPILFLMLFVVSALITATLVFGRPIYLYFNEKKREGIKLFFYTVGWLVAMTITVLLIIAASK</sequence>
<keyword evidence="1" id="KW-1133">Transmembrane helix</keyword>
<evidence type="ECO:0000313" key="2">
    <source>
        <dbReference type="EMBL" id="PIT94035.1"/>
    </source>
</evidence>